<organism evidence="2 3">
    <name type="scientific">Solanum verrucosum</name>
    <dbReference type="NCBI Taxonomy" id="315347"/>
    <lineage>
        <taxon>Eukaryota</taxon>
        <taxon>Viridiplantae</taxon>
        <taxon>Streptophyta</taxon>
        <taxon>Embryophyta</taxon>
        <taxon>Tracheophyta</taxon>
        <taxon>Spermatophyta</taxon>
        <taxon>Magnoliopsida</taxon>
        <taxon>eudicotyledons</taxon>
        <taxon>Gunneridae</taxon>
        <taxon>Pentapetalae</taxon>
        <taxon>asterids</taxon>
        <taxon>lamiids</taxon>
        <taxon>Solanales</taxon>
        <taxon>Solanaceae</taxon>
        <taxon>Solanoideae</taxon>
        <taxon>Solaneae</taxon>
        <taxon>Solanum</taxon>
    </lineage>
</organism>
<dbReference type="PANTHER" id="PTHR11439">
    <property type="entry name" value="GAG-POL-RELATED RETROTRANSPOSON"/>
    <property type="match status" value="1"/>
</dbReference>
<dbReference type="AlphaFoldDB" id="A0AAF0UG74"/>
<feature type="chain" id="PRO_5042279609" evidence="1">
    <location>
        <begin position="26"/>
        <end position="96"/>
    </location>
</feature>
<reference evidence="2" key="1">
    <citation type="submission" date="2023-08" db="EMBL/GenBank/DDBJ databases">
        <title>A de novo genome assembly of Solanum verrucosum Schlechtendal, a Mexican diploid species geographically isolated from the other diploid A-genome species in potato relatives.</title>
        <authorList>
            <person name="Hosaka K."/>
        </authorList>
    </citation>
    <scope>NUCLEOTIDE SEQUENCE</scope>
    <source>
        <tissue evidence="2">Young leaves</tissue>
    </source>
</reference>
<gene>
    <name evidence="2" type="ORF">MTR67_038391</name>
</gene>
<sequence>MRRVVAELTWLVRLFTDLSIPIALSVPLHSDSEAAIHIAKNPIFHERTKHVELDCHFVRQQFLADLISLSFTPSSSQLADLSINIHFIPCNYLLVF</sequence>
<evidence type="ECO:0000313" key="3">
    <source>
        <dbReference type="Proteomes" id="UP001234989"/>
    </source>
</evidence>
<dbReference type="EMBL" id="CP133620">
    <property type="protein sequence ID" value="WMV45006.1"/>
    <property type="molecule type" value="Genomic_DNA"/>
</dbReference>
<keyword evidence="1" id="KW-0732">Signal</keyword>
<keyword evidence="3" id="KW-1185">Reference proteome</keyword>
<protein>
    <submittedName>
        <fullName evidence="2">Uncharacterized protein</fullName>
    </submittedName>
</protein>
<evidence type="ECO:0000256" key="1">
    <source>
        <dbReference type="SAM" id="SignalP"/>
    </source>
</evidence>
<dbReference type="CDD" id="cd09272">
    <property type="entry name" value="RNase_HI_RT_Ty1"/>
    <property type="match status" value="1"/>
</dbReference>
<dbReference type="Proteomes" id="UP001234989">
    <property type="component" value="Chromosome 9"/>
</dbReference>
<accession>A0AAF0UG74</accession>
<proteinExistence type="predicted"/>
<name>A0AAF0UG74_SOLVR</name>
<feature type="signal peptide" evidence="1">
    <location>
        <begin position="1"/>
        <end position="25"/>
    </location>
</feature>
<dbReference type="PANTHER" id="PTHR11439:SF470">
    <property type="entry name" value="CYSTEINE-RICH RLK (RECEPTOR-LIKE PROTEIN KINASE) 8"/>
    <property type="match status" value="1"/>
</dbReference>
<evidence type="ECO:0000313" key="2">
    <source>
        <dbReference type="EMBL" id="WMV45006.1"/>
    </source>
</evidence>